<dbReference type="AlphaFoldDB" id="A0AAW0YDH0"/>
<dbReference type="InterPro" id="IPR017441">
    <property type="entry name" value="Protein_kinase_ATP_BS"/>
</dbReference>
<evidence type="ECO:0000256" key="13">
    <source>
        <dbReference type="SAM" id="MobiDB-lite"/>
    </source>
</evidence>
<dbReference type="SMART" id="SM00219">
    <property type="entry name" value="TyrKc"/>
    <property type="match status" value="1"/>
</dbReference>
<dbReference type="Pfam" id="PF07714">
    <property type="entry name" value="PK_Tyr_Ser-Thr"/>
    <property type="match status" value="1"/>
</dbReference>
<feature type="transmembrane region" description="Helical" evidence="14">
    <location>
        <begin position="179"/>
        <end position="201"/>
    </location>
</feature>
<accession>A0AAW0YDH0</accession>
<evidence type="ECO:0000256" key="8">
    <source>
        <dbReference type="ARBA" id="ARBA00023136"/>
    </source>
</evidence>
<proteinExistence type="predicted"/>
<evidence type="ECO:0000256" key="10">
    <source>
        <dbReference type="ARBA" id="ARBA00023180"/>
    </source>
</evidence>
<evidence type="ECO:0000256" key="2">
    <source>
        <dbReference type="ARBA" id="ARBA00011902"/>
    </source>
</evidence>
<evidence type="ECO:0000256" key="15">
    <source>
        <dbReference type="SAM" id="SignalP"/>
    </source>
</evidence>
<comment type="subcellular location">
    <subcellularLocation>
        <location evidence="1">Membrane</location>
        <topology evidence="1">Single-pass membrane protein</topology>
    </subcellularLocation>
</comment>
<feature type="compositionally biased region" description="Pro residues" evidence="13">
    <location>
        <begin position="556"/>
        <end position="573"/>
    </location>
</feature>
<dbReference type="PROSITE" id="PS50853">
    <property type="entry name" value="FN3"/>
    <property type="match status" value="1"/>
</dbReference>
<keyword evidence="12" id="KW-0547">Nucleotide-binding</keyword>
<dbReference type="EC" id="2.7.10.1" evidence="2"/>
<dbReference type="InterPro" id="IPR001245">
    <property type="entry name" value="Ser-Thr/Tyr_kinase_cat_dom"/>
</dbReference>
<protein>
    <recommendedName>
        <fullName evidence="2">receptor protein-tyrosine kinase</fullName>
        <ecNumber evidence="2">2.7.10.1</ecNumber>
    </recommendedName>
</protein>
<keyword evidence="15" id="KW-0732">Signal</keyword>
<dbReference type="InterPro" id="IPR020635">
    <property type="entry name" value="Tyr_kinase_cat_dom"/>
</dbReference>
<keyword evidence="8 14" id="KW-0472">Membrane</keyword>
<evidence type="ECO:0000256" key="9">
    <source>
        <dbReference type="ARBA" id="ARBA00023170"/>
    </source>
</evidence>
<gene>
    <name evidence="18" type="ORF">OTU49_015117</name>
</gene>
<organism evidence="18 19">
    <name type="scientific">Cherax quadricarinatus</name>
    <name type="common">Australian red claw crayfish</name>
    <dbReference type="NCBI Taxonomy" id="27406"/>
    <lineage>
        <taxon>Eukaryota</taxon>
        <taxon>Metazoa</taxon>
        <taxon>Ecdysozoa</taxon>
        <taxon>Arthropoda</taxon>
        <taxon>Crustacea</taxon>
        <taxon>Multicrustacea</taxon>
        <taxon>Malacostraca</taxon>
        <taxon>Eumalacostraca</taxon>
        <taxon>Eucarida</taxon>
        <taxon>Decapoda</taxon>
        <taxon>Pleocyemata</taxon>
        <taxon>Astacidea</taxon>
        <taxon>Parastacoidea</taxon>
        <taxon>Parastacidae</taxon>
        <taxon>Cherax</taxon>
    </lineage>
</organism>
<dbReference type="InterPro" id="IPR003961">
    <property type="entry name" value="FN3_dom"/>
</dbReference>
<keyword evidence="12" id="KW-0067">ATP-binding</keyword>
<dbReference type="InterPro" id="IPR008266">
    <property type="entry name" value="Tyr_kinase_AS"/>
</dbReference>
<dbReference type="GO" id="GO:0004714">
    <property type="term" value="F:transmembrane receptor protein tyrosine kinase activity"/>
    <property type="evidence" value="ECO:0007669"/>
    <property type="project" value="UniProtKB-EC"/>
</dbReference>
<keyword evidence="7 14" id="KW-1133">Transmembrane helix</keyword>
<keyword evidence="6" id="KW-0418">Kinase</keyword>
<dbReference type="InterPro" id="IPR050122">
    <property type="entry name" value="RTK"/>
</dbReference>
<dbReference type="Gene3D" id="1.10.510.10">
    <property type="entry name" value="Transferase(Phosphotransferase) domain 1"/>
    <property type="match status" value="1"/>
</dbReference>
<dbReference type="SUPFAM" id="SSF49265">
    <property type="entry name" value="Fibronectin type III"/>
    <property type="match status" value="1"/>
</dbReference>
<keyword evidence="4 14" id="KW-0812">Transmembrane</keyword>
<feature type="non-terminal residue" evidence="18">
    <location>
        <position position="1"/>
    </location>
</feature>
<feature type="region of interest" description="Disordered" evidence="13">
    <location>
        <begin position="614"/>
        <end position="682"/>
    </location>
</feature>
<dbReference type="InterPro" id="IPR000719">
    <property type="entry name" value="Prot_kinase_dom"/>
</dbReference>
<feature type="domain" description="Fibronectin type-III" evidence="17">
    <location>
        <begin position="64"/>
        <end position="172"/>
    </location>
</feature>
<dbReference type="CDD" id="cd00192">
    <property type="entry name" value="PTKc"/>
    <property type="match status" value="1"/>
</dbReference>
<reference evidence="18 19" key="1">
    <citation type="journal article" date="2024" name="BMC Genomics">
        <title>Genome assembly of redclaw crayfish (Cherax quadricarinatus) provides insights into its immune adaptation and hypoxia tolerance.</title>
        <authorList>
            <person name="Liu Z."/>
            <person name="Zheng J."/>
            <person name="Li H."/>
            <person name="Fang K."/>
            <person name="Wang S."/>
            <person name="He J."/>
            <person name="Zhou D."/>
            <person name="Weng S."/>
            <person name="Chi M."/>
            <person name="Gu Z."/>
            <person name="He J."/>
            <person name="Li F."/>
            <person name="Wang M."/>
        </authorList>
    </citation>
    <scope>NUCLEOTIDE SEQUENCE [LARGE SCALE GENOMIC DNA]</scope>
    <source>
        <strain evidence="18">ZL_2023a</strain>
    </source>
</reference>
<evidence type="ECO:0000256" key="11">
    <source>
        <dbReference type="ARBA" id="ARBA00051243"/>
    </source>
</evidence>
<evidence type="ECO:0000256" key="3">
    <source>
        <dbReference type="ARBA" id="ARBA00022679"/>
    </source>
</evidence>
<evidence type="ECO:0000313" key="19">
    <source>
        <dbReference type="Proteomes" id="UP001445076"/>
    </source>
</evidence>
<dbReference type="PROSITE" id="PS50011">
    <property type="entry name" value="PROTEIN_KINASE_DOM"/>
    <property type="match status" value="1"/>
</dbReference>
<feature type="signal peptide" evidence="15">
    <location>
        <begin position="1"/>
        <end position="25"/>
    </location>
</feature>
<feature type="domain" description="Protein kinase" evidence="16">
    <location>
        <begin position="248"/>
        <end position="517"/>
    </location>
</feature>
<sequence>IFTMGIHPSSLIFLTSLQYFQVVTACHEPTHNCSLSSETRLCALCSLHPAKIVETTTKLSEGSMISGLRIVNQTRSEVVVTWSVPADPNGQIIAFILTLQPNSVHVHWSPHQVSDHQRCVSSQFFKENNNTYVLNVTLMDPSQYWLSVQAYTRDADFSNDLSQKVSFSIEDKDDKAHNITLWAILPTVLVLLLVSATIVIIKIKARKEPIKETINPQYLHDTGLPLWTPDAYATISSQHILDCSDLLLEKSCQLGKGNFGIVMKGQLRLESGLIPVAVKQVTDYQAREDILQEAKLMLKLKCYHLVHAYGVVPGPNHMLLVMELMSRGDLLNYLRSLKAQDNDIFSVLSVDHVCAMAIQIADGMAYLASHKIVHRDLAARNCLVDDQLNIKISDFGMTRLTDNDYYKIRETKYFPVRWLPPEYLISSKFTSKSDVWSYGIVLWEILSGGARPYKHLEDNSKVWEEVSHGYSLEADLPRDTPSFLAKITVSCWRFHGCQRPYFPQIIAALLPNASPCFLQHFRMISFYHSLEGQEYKQLVEAIQDNEDENITTPLSTPSPPPTNLKGPPLPPRPATGLKWRPSFRLRCQTSPRNTKQSFSFNADVLQELSLNQHNDMDTNTRGTTSQEHHAKSSSPNSVTSNNTSSTESSSNLILSAIKNSDFHPQSLENRRNNVMRDRDQEESQAETLTNLAPAPSNLVVHIKKQGFSSTTISTSTVASDIGKFPALSFPALNCSKASKSYCNSH</sequence>
<evidence type="ECO:0000256" key="1">
    <source>
        <dbReference type="ARBA" id="ARBA00004167"/>
    </source>
</evidence>
<dbReference type="PROSITE" id="PS00107">
    <property type="entry name" value="PROTEIN_KINASE_ATP"/>
    <property type="match status" value="1"/>
</dbReference>
<dbReference type="Proteomes" id="UP001445076">
    <property type="component" value="Unassembled WGS sequence"/>
</dbReference>
<keyword evidence="10" id="KW-0325">Glycoprotein</keyword>
<evidence type="ECO:0000256" key="6">
    <source>
        <dbReference type="ARBA" id="ARBA00022777"/>
    </source>
</evidence>
<evidence type="ECO:0000256" key="4">
    <source>
        <dbReference type="ARBA" id="ARBA00022692"/>
    </source>
</evidence>
<evidence type="ECO:0000256" key="14">
    <source>
        <dbReference type="SAM" id="Phobius"/>
    </source>
</evidence>
<keyword evidence="5" id="KW-0677">Repeat</keyword>
<dbReference type="PANTHER" id="PTHR24416:SF611">
    <property type="entry name" value="TYROSINE-PROTEIN KINASE TRANSMEMBRANE RECEPTOR ROR"/>
    <property type="match status" value="1"/>
</dbReference>
<dbReference type="SUPFAM" id="SSF56112">
    <property type="entry name" value="Protein kinase-like (PK-like)"/>
    <property type="match status" value="1"/>
</dbReference>
<evidence type="ECO:0000259" key="17">
    <source>
        <dbReference type="PROSITE" id="PS50853"/>
    </source>
</evidence>
<evidence type="ECO:0000256" key="12">
    <source>
        <dbReference type="PROSITE-ProRule" id="PRU10141"/>
    </source>
</evidence>
<name>A0AAW0YDH0_CHEQU</name>
<evidence type="ECO:0000256" key="5">
    <source>
        <dbReference type="ARBA" id="ARBA00022737"/>
    </source>
</evidence>
<evidence type="ECO:0000256" key="7">
    <source>
        <dbReference type="ARBA" id="ARBA00022989"/>
    </source>
</evidence>
<keyword evidence="9" id="KW-0675">Receptor</keyword>
<dbReference type="InterPro" id="IPR011009">
    <property type="entry name" value="Kinase-like_dom_sf"/>
</dbReference>
<feature type="compositionally biased region" description="Polar residues" evidence="13">
    <location>
        <begin position="614"/>
        <end position="625"/>
    </location>
</feature>
<dbReference type="GO" id="GO:0005886">
    <property type="term" value="C:plasma membrane"/>
    <property type="evidence" value="ECO:0007669"/>
    <property type="project" value="TreeGrafter"/>
</dbReference>
<evidence type="ECO:0000313" key="18">
    <source>
        <dbReference type="EMBL" id="KAK8749899.1"/>
    </source>
</evidence>
<keyword evidence="3" id="KW-0808">Transferase</keyword>
<feature type="compositionally biased region" description="Low complexity" evidence="13">
    <location>
        <begin position="632"/>
        <end position="651"/>
    </location>
</feature>
<feature type="binding site" evidence="12">
    <location>
        <position position="279"/>
    </location>
    <ligand>
        <name>ATP</name>
        <dbReference type="ChEBI" id="CHEBI:30616"/>
    </ligand>
</feature>
<dbReference type="InterPro" id="IPR013783">
    <property type="entry name" value="Ig-like_fold"/>
</dbReference>
<dbReference type="PRINTS" id="PR00109">
    <property type="entry name" value="TYRKINASE"/>
</dbReference>
<dbReference type="GO" id="GO:0043235">
    <property type="term" value="C:receptor complex"/>
    <property type="evidence" value="ECO:0007669"/>
    <property type="project" value="TreeGrafter"/>
</dbReference>
<comment type="caution">
    <text evidence="18">The sequence shown here is derived from an EMBL/GenBank/DDBJ whole genome shotgun (WGS) entry which is preliminary data.</text>
</comment>
<keyword evidence="19" id="KW-1185">Reference proteome</keyword>
<dbReference type="PANTHER" id="PTHR24416">
    <property type="entry name" value="TYROSINE-PROTEIN KINASE RECEPTOR"/>
    <property type="match status" value="1"/>
</dbReference>
<feature type="chain" id="PRO_5043620590" description="receptor protein-tyrosine kinase" evidence="15">
    <location>
        <begin position="26"/>
        <end position="745"/>
    </location>
</feature>
<dbReference type="InterPro" id="IPR036116">
    <property type="entry name" value="FN3_sf"/>
</dbReference>
<dbReference type="Gene3D" id="2.60.40.10">
    <property type="entry name" value="Immunoglobulins"/>
    <property type="match status" value="1"/>
</dbReference>
<feature type="compositionally biased region" description="Basic and acidic residues" evidence="13">
    <location>
        <begin position="668"/>
        <end position="681"/>
    </location>
</feature>
<comment type="catalytic activity">
    <reaction evidence="11">
        <text>L-tyrosyl-[protein] + ATP = O-phospho-L-tyrosyl-[protein] + ADP + H(+)</text>
        <dbReference type="Rhea" id="RHEA:10596"/>
        <dbReference type="Rhea" id="RHEA-COMP:10136"/>
        <dbReference type="Rhea" id="RHEA-COMP:20101"/>
        <dbReference type="ChEBI" id="CHEBI:15378"/>
        <dbReference type="ChEBI" id="CHEBI:30616"/>
        <dbReference type="ChEBI" id="CHEBI:46858"/>
        <dbReference type="ChEBI" id="CHEBI:61978"/>
        <dbReference type="ChEBI" id="CHEBI:456216"/>
        <dbReference type="EC" id="2.7.10.1"/>
    </reaction>
</comment>
<dbReference type="PROSITE" id="PS00109">
    <property type="entry name" value="PROTEIN_KINASE_TYR"/>
    <property type="match status" value="1"/>
</dbReference>
<dbReference type="GO" id="GO:0005524">
    <property type="term" value="F:ATP binding"/>
    <property type="evidence" value="ECO:0007669"/>
    <property type="project" value="UniProtKB-UniRule"/>
</dbReference>
<evidence type="ECO:0000259" key="16">
    <source>
        <dbReference type="PROSITE" id="PS50011"/>
    </source>
</evidence>
<feature type="region of interest" description="Disordered" evidence="13">
    <location>
        <begin position="549"/>
        <end position="578"/>
    </location>
</feature>
<dbReference type="GO" id="GO:0007169">
    <property type="term" value="P:cell surface receptor protein tyrosine kinase signaling pathway"/>
    <property type="evidence" value="ECO:0007669"/>
    <property type="project" value="TreeGrafter"/>
</dbReference>
<dbReference type="EMBL" id="JARKIK010000008">
    <property type="protein sequence ID" value="KAK8749899.1"/>
    <property type="molecule type" value="Genomic_DNA"/>
</dbReference>